<gene>
    <name evidence="1" type="ORF">FKR81_09720</name>
</gene>
<organism evidence="1 2">
    <name type="scientific">Lentzea tibetensis</name>
    <dbReference type="NCBI Taxonomy" id="2591470"/>
    <lineage>
        <taxon>Bacteria</taxon>
        <taxon>Bacillati</taxon>
        <taxon>Actinomycetota</taxon>
        <taxon>Actinomycetes</taxon>
        <taxon>Pseudonocardiales</taxon>
        <taxon>Pseudonocardiaceae</taxon>
        <taxon>Lentzea</taxon>
    </lineage>
</organism>
<proteinExistence type="predicted"/>
<name>A0A563EY80_9PSEU</name>
<dbReference type="RefSeq" id="WP_146350639.1">
    <property type="nucleotide sequence ID" value="NZ_VOBR01000005.1"/>
</dbReference>
<comment type="caution">
    <text evidence="1">The sequence shown here is derived from an EMBL/GenBank/DDBJ whole genome shotgun (WGS) entry which is preliminary data.</text>
</comment>
<dbReference type="OrthoDB" id="4555377at2"/>
<dbReference type="EMBL" id="VOBR01000005">
    <property type="protein sequence ID" value="TWP52583.1"/>
    <property type="molecule type" value="Genomic_DNA"/>
</dbReference>
<reference evidence="1 2" key="1">
    <citation type="submission" date="2019-07" db="EMBL/GenBank/DDBJ databases">
        <title>Lentzea xizangensis sp. nov., isolated from Qinghai-Tibetan Plateau Soils.</title>
        <authorList>
            <person name="Huang J."/>
        </authorList>
    </citation>
    <scope>NUCLEOTIDE SEQUENCE [LARGE SCALE GENOMIC DNA]</scope>
    <source>
        <strain evidence="1 2">FXJ1.1311</strain>
    </source>
</reference>
<keyword evidence="2" id="KW-1185">Reference proteome</keyword>
<protein>
    <submittedName>
        <fullName evidence="1">Uncharacterized protein</fullName>
    </submittedName>
</protein>
<dbReference type="AlphaFoldDB" id="A0A563EY80"/>
<evidence type="ECO:0000313" key="1">
    <source>
        <dbReference type="EMBL" id="TWP52583.1"/>
    </source>
</evidence>
<dbReference type="Proteomes" id="UP000316639">
    <property type="component" value="Unassembled WGS sequence"/>
</dbReference>
<evidence type="ECO:0000313" key="2">
    <source>
        <dbReference type="Proteomes" id="UP000316639"/>
    </source>
</evidence>
<sequence length="116" mass="12429">MAEPVLISIAAALAGRAVVGLYQFVKARFADDPDATAALEAAENLTEAAEDSEEVQELGRQLERVESEDPEFGKRLRAEWAAVRLHAETGGVTNQVSGTVHGKVVQARDIHGDVSF</sequence>
<accession>A0A563EY80</accession>